<proteinExistence type="inferred from homology"/>
<comment type="similarity">
    <text evidence="2 12">Belongs to the cytochrome ubiquinol oxidase subunit 1 family.</text>
</comment>
<keyword evidence="5 12" id="KW-0349">Heme</keyword>
<feature type="transmembrane region" description="Helical" evidence="12">
    <location>
        <begin position="318"/>
        <end position="340"/>
    </location>
</feature>
<comment type="caution">
    <text evidence="13">The sequence shown here is derived from an EMBL/GenBank/DDBJ whole genome shotgun (WGS) entry which is preliminary data.</text>
</comment>
<evidence type="ECO:0000256" key="5">
    <source>
        <dbReference type="ARBA" id="ARBA00022617"/>
    </source>
</evidence>
<sequence>MENLDFARLQMAFTLGFHIIFACIGMVMPFFMIVSHKKWLNTRDPIYLKLTKAWQKGVAIFFVTGAVSGTALSFELGLLWPGFMEHAGPIIGMPFSLEGAAFFVEALALGFYLYGWDKLPEKFHWFTGVIIGISGVASGILVVSANSWMNAPSGFDYNNGVFSNIDPVKAMLNPAWFTEALHMTLAAFVATSFAVAGVHALQIFRKKQIELHTKAFKIAILFGAVAAILQPISGDLSAKDVAERQPVKLAALEAHYETEKGAPLYIGGIVDEEKKEVSYKIEIPKALSFLAFGDFDAEVKGLNDFPEDELPPVAVVHYAFQIMVGIGTLLMLAGLLYFISLKKKSLLENRKFWLFFIFLAPLGFVALEAGWVVTEVGRQPWIIHGIMKTKDAVTPMPGMKYSFYMYVLLYVVLGITVTWLMNRQIKALNSSKDS</sequence>
<accession>A0ABS9EHV8</accession>
<evidence type="ECO:0000313" key="14">
    <source>
        <dbReference type="Proteomes" id="UP001179363"/>
    </source>
</evidence>
<dbReference type="InterPro" id="IPR002585">
    <property type="entry name" value="Cyt-d_ubiquinol_oxidase_su_1"/>
</dbReference>
<evidence type="ECO:0000256" key="11">
    <source>
        <dbReference type="ARBA" id="ARBA00023136"/>
    </source>
</evidence>
<evidence type="ECO:0000256" key="10">
    <source>
        <dbReference type="ARBA" id="ARBA00023004"/>
    </source>
</evidence>
<keyword evidence="4 12" id="KW-1003">Cell membrane</keyword>
<dbReference type="EMBL" id="JAKGTH010000007">
    <property type="protein sequence ID" value="MCF4101429.1"/>
    <property type="molecule type" value="Genomic_DNA"/>
</dbReference>
<evidence type="ECO:0000256" key="1">
    <source>
        <dbReference type="ARBA" id="ARBA00004651"/>
    </source>
</evidence>
<comment type="subcellular location">
    <subcellularLocation>
        <location evidence="1">Cell membrane</location>
        <topology evidence="1">Multi-pass membrane protein</topology>
    </subcellularLocation>
</comment>
<keyword evidence="7 12" id="KW-0479">Metal-binding</keyword>
<dbReference type="PIRSF" id="PIRSF006446">
    <property type="entry name" value="Cyt_quinol_oxidase_1"/>
    <property type="match status" value="1"/>
</dbReference>
<keyword evidence="8 12" id="KW-0249">Electron transport</keyword>
<feature type="transmembrane region" description="Helical" evidence="12">
    <location>
        <begin position="180"/>
        <end position="203"/>
    </location>
</feature>
<feature type="transmembrane region" description="Helical" evidence="12">
    <location>
        <begin position="352"/>
        <end position="373"/>
    </location>
</feature>
<keyword evidence="11 12" id="KW-0472">Membrane</keyword>
<feature type="transmembrane region" description="Helical" evidence="12">
    <location>
        <begin position="100"/>
        <end position="116"/>
    </location>
</feature>
<feature type="transmembrane region" description="Helical" evidence="12">
    <location>
        <begin position="57"/>
        <end position="80"/>
    </location>
</feature>
<organism evidence="13 14">
    <name type="scientific">Gillisia lutea</name>
    <dbReference type="NCBI Taxonomy" id="2909668"/>
    <lineage>
        <taxon>Bacteria</taxon>
        <taxon>Pseudomonadati</taxon>
        <taxon>Bacteroidota</taxon>
        <taxon>Flavobacteriia</taxon>
        <taxon>Flavobacteriales</taxon>
        <taxon>Flavobacteriaceae</taxon>
        <taxon>Gillisia</taxon>
    </lineage>
</organism>
<evidence type="ECO:0000256" key="7">
    <source>
        <dbReference type="ARBA" id="ARBA00022723"/>
    </source>
</evidence>
<protein>
    <submittedName>
        <fullName evidence="13">Cytochrome ubiquinol oxidase subunit I</fullName>
    </submittedName>
</protein>
<keyword evidence="6 12" id="KW-0812">Transmembrane</keyword>
<feature type="transmembrane region" description="Helical" evidence="12">
    <location>
        <begin position="215"/>
        <end position="233"/>
    </location>
</feature>
<gene>
    <name evidence="13" type="ORF">L1I30_07115</name>
</gene>
<evidence type="ECO:0000256" key="2">
    <source>
        <dbReference type="ARBA" id="ARBA00009819"/>
    </source>
</evidence>
<feature type="transmembrane region" description="Helical" evidence="12">
    <location>
        <begin position="12"/>
        <end position="36"/>
    </location>
</feature>
<keyword evidence="3 12" id="KW-0813">Transport</keyword>
<feature type="transmembrane region" description="Helical" evidence="12">
    <location>
        <begin position="403"/>
        <end position="422"/>
    </location>
</feature>
<evidence type="ECO:0000256" key="8">
    <source>
        <dbReference type="ARBA" id="ARBA00022982"/>
    </source>
</evidence>
<dbReference type="Proteomes" id="UP001179363">
    <property type="component" value="Unassembled WGS sequence"/>
</dbReference>
<dbReference type="PANTHER" id="PTHR30365:SF14">
    <property type="entry name" value="CYTOCHROME BD MENAQUINOL OXIDASE SUBUNIT I-RELATED"/>
    <property type="match status" value="1"/>
</dbReference>
<name>A0ABS9EHV8_9FLAO</name>
<evidence type="ECO:0000256" key="9">
    <source>
        <dbReference type="ARBA" id="ARBA00022989"/>
    </source>
</evidence>
<feature type="transmembrane region" description="Helical" evidence="12">
    <location>
        <begin position="123"/>
        <end position="145"/>
    </location>
</feature>
<keyword evidence="14" id="KW-1185">Reference proteome</keyword>
<dbReference type="RefSeq" id="WP_236133575.1">
    <property type="nucleotide sequence ID" value="NZ_JAKGTH010000007.1"/>
</dbReference>
<dbReference type="PANTHER" id="PTHR30365">
    <property type="entry name" value="CYTOCHROME D UBIQUINOL OXIDASE"/>
    <property type="match status" value="1"/>
</dbReference>
<keyword evidence="9 12" id="KW-1133">Transmembrane helix</keyword>
<dbReference type="Pfam" id="PF01654">
    <property type="entry name" value="Cyt_bd_oxida_I"/>
    <property type="match status" value="1"/>
</dbReference>
<evidence type="ECO:0000256" key="6">
    <source>
        <dbReference type="ARBA" id="ARBA00022692"/>
    </source>
</evidence>
<evidence type="ECO:0000256" key="3">
    <source>
        <dbReference type="ARBA" id="ARBA00022448"/>
    </source>
</evidence>
<reference evidence="13" key="1">
    <citation type="submission" date="2022-01" db="EMBL/GenBank/DDBJ databases">
        <title>Gillisia lutea sp. nov., isolated from marine plastic residues from the Malvarosa beach (Valencia, Spain).</title>
        <authorList>
            <person name="Vidal-Verdu A."/>
            <person name="Molina-Menor E."/>
            <person name="Satari L."/>
            <person name="Pascual J."/>
            <person name="Pereto J."/>
            <person name="Porcar M."/>
        </authorList>
    </citation>
    <scope>NUCLEOTIDE SEQUENCE</scope>
    <source>
        <strain evidence="13">M10.2A</strain>
    </source>
</reference>
<evidence type="ECO:0000256" key="4">
    <source>
        <dbReference type="ARBA" id="ARBA00022475"/>
    </source>
</evidence>
<evidence type="ECO:0000256" key="12">
    <source>
        <dbReference type="PIRNR" id="PIRNR006446"/>
    </source>
</evidence>
<evidence type="ECO:0000313" key="13">
    <source>
        <dbReference type="EMBL" id="MCF4101429.1"/>
    </source>
</evidence>
<keyword evidence="10 12" id="KW-0408">Iron</keyword>